<organism evidence="2 3">
    <name type="scientific">Claviceps aff. purpurea</name>
    <dbReference type="NCBI Taxonomy" id="1967640"/>
    <lineage>
        <taxon>Eukaryota</taxon>
        <taxon>Fungi</taxon>
        <taxon>Dikarya</taxon>
        <taxon>Ascomycota</taxon>
        <taxon>Pezizomycotina</taxon>
        <taxon>Sordariomycetes</taxon>
        <taxon>Hypocreomycetidae</taxon>
        <taxon>Hypocreales</taxon>
        <taxon>Clavicipitaceae</taxon>
        <taxon>Claviceps</taxon>
    </lineage>
</organism>
<feature type="region of interest" description="Disordered" evidence="1">
    <location>
        <begin position="192"/>
        <end position="213"/>
    </location>
</feature>
<reference evidence="2 3" key="1">
    <citation type="journal article" date="2020" name="bioRxiv">
        <title>Whole genome comparisons of ergot fungi reveals the divergence and evolution of species within the genus Claviceps are the result of varying mechanisms driving genome evolution and host range expansion.</title>
        <authorList>
            <person name="Wyka S.A."/>
            <person name="Mondo S.J."/>
            <person name="Liu M."/>
            <person name="Dettman J."/>
            <person name="Nalam V."/>
            <person name="Broders K.D."/>
        </authorList>
    </citation>
    <scope>NUCLEOTIDE SEQUENCE [LARGE SCALE GENOMIC DNA]</scope>
    <source>
        <strain evidence="2 3">Clav52</strain>
    </source>
</reference>
<feature type="compositionally biased region" description="Low complexity" evidence="1">
    <location>
        <begin position="201"/>
        <end position="213"/>
    </location>
</feature>
<dbReference type="EMBL" id="SRRH01000068">
    <property type="protein sequence ID" value="KAG6300349.1"/>
    <property type="molecule type" value="Genomic_DNA"/>
</dbReference>
<evidence type="ECO:0000313" key="2">
    <source>
        <dbReference type="EMBL" id="KAG6300349.1"/>
    </source>
</evidence>
<protein>
    <submittedName>
        <fullName evidence="2">Uncharacterized protein</fullName>
    </submittedName>
</protein>
<dbReference type="AlphaFoldDB" id="A0A9P7QMJ1"/>
<keyword evidence="3" id="KW-1185">Reference proteome</keyword>
<accession>A0A9P7QMJ1</accession>
<evidence type="ECO:0000313" key="3">
    <source>
        <dbReference type="Proteomes" id="UP000707071"/>
    </source>
</evidence>
<name>A0A9P7QMJ1_9HYPO</name>
<dbReference type="Proteomes" id="UP000707071">
    <property type="component" value="Unassembled WGS sequence"/>
</dbReference>
<comment type="caution">
    <text evidence="2">The sequence shown here is derived from an EMBL/GenBank/DDBJ whole genome shotgun (WGS) entry which is preliminary data.</text>
</comment>
<sequence>MNLLYGALMQIYDYMVRSLSSFGMLTTGTGEAIVFLYIDWSSDEKTLYYHVARPGKPAADVKGATYDLKEAAFRLAVGQYVTFAPMANKKCHPTIRFIKDNFKPDGLYVYTNPGKGRRRNVLLFPYEAKRLYIGAEAISTWWSQDSDGYPKNTFQGDYGNYNQHNKTISGSSTATKVPALEEWAAMPRQILPPSNRRMHNAASASTSGMAGMR</sequence>
<evidence type="ECO:0000256" key="1">
    <source>
        <dbReference type="SAM" id="MobiDB-lite"/>
    </source>
</evidence>
<gene>
    <name evidence="2" type="ORF">E4U09_007002</name>
</gene>
<proteinExistence type="predicted"/>